<proteinExistence type="predicted"/>
<keyword evidence="3" id="KW-1185">Reference proteome</keyword>
<evidence type="ECO:0000256" key="1">
    <source>
        <dbReference type="SAM" id="MobiDB-lite"/>
    </source>
</evidence>
<protein>
    <submittedName>
        <fullName evidence="2">Uncharacterized protein</fullName>
    </submittedName>
</protein>
<name>A0ABR1BIJ7_NECAM</name>
<gene>
    <name evidence="2" type="primary">Necator_chrI.g673</name>
    <name evidence="2" type="ORF">RB195_004551</name>
</gene>
<reference evidence="2 3" key="1">
    <citation type="submission" date="2023-08" db="EMBL/GenBank/DDBJ databases">
        <title>A Necator americanus chromosomal reference genome.</title>
        <authorList>
            <person name="Ilik V."/>
            <person name="Petrzelkova K.J."/>
            <person name="Pardy F."/>
            <person name="Fuh T."/>
            <person name="Niatou-Singa F.S."/>
            <person name="Gouil Q."/>
            <person name="Baker L."/>
            <person name="Ritchie M.E."/>
            <person name="Jex A.R."/>
            <person name="Gazzola D."/>
            <person name="Li H."/>
            <person name="Toshio Fujiwara R."/>
            <person name="Zhan B."/>
            <person name="Aroian R.V."/>
            <person name="Pafco B."/>
            <person name="Schwarz E.M."/>
        </authorList>
    </citation>
    <scope>NUCLEOTIDE SEQUENCE [LARGE SCALE GENOMIC DNA]</scope>
    <source>
        <strain evidence="2 3">Aroian</strain>
        <tissue evidence="2">Whole animal</tissue>
    </source>
</reference>
<comment type="caution">
    <text evidence="2">The sequence shown here is derived from an EMBL/GenBank/DDBJ whole genome shotgun (WGS) entry which is preliminary data.</text>
</comment>
<feature type="region of interest" description="Disordered" evidence="1">
    <location>
        <begin position="1"/>
        <end position="71"/>
    </location>
</feature>
<evidence type="ECO:0000313" key="2">
    <source>
        <dbReference type="EMBL" id="KAK6726302.1"/>
    </source>
</evidence>
<sequence>MSSAASPRHNIRVDLARATVPQRGVTSPALSPRRPQSRQESVKKKYVRHGTQIKHVRSDPTLFSGERTAHV</sequence>
<organism evidence="2 3">
    <name type="scientific">Necator americanus</name>
    <name type="common">Human hookworm</name>
    <dbReference type="NCBI Taxonomy" id="51031"/>
    <lineage>
        <taxon>Eukaryota</taxon>
        <taxon>Metazoa</taxon>
        <taxon>Ecdysozoa</taxon>
        <taxon>Nematoda</taxon>
        <taxon>Chromadorea</taxon>
        <taxon>Rhabditida</taxon>
        <taxon>Rhabditina</taxon>
        <taxon>Rhabditomorpha</taxon>
        <taxon>Strongyloidea</taxon>
        <taxon>Ancylostomatidae</taxon>
        <taxon>Bunostominae</taxon>
        <taxon>Necator</taxon>
    </lineage>
</organism>
<evidence type="ECO:0000313" key="3">
    <source>
        <dbReference type="Proteomes" id="UP001303046"/>
    </source>
</evidence>
<dbReference type="Proteomes" id="UP001303046">
    <property type="component" value="Unassembled WGS sequence"/>
</dbReference>
<accession>A0ABR1BIJ7</accession>
<dbReference type="EMBL" id="JAVFWL010000001">
    <property type="protein sequence ID" value="KAK6726302.1"/>
    <property type="molecule type" value="Genomic_DNA"/>
</dbReference>
<feature type="compositionally biased region" description="Basic residues" evidence="1">
    <location>
        <begin position="44"/>
        <end position="55"/>
    </location>
</feature>